<dbReference type="AlphaFoldDB" id="A0A425Y3N4"/>
<dbReference type="Proteomes" id="UP000285794">
    <property type="component" value="Unassembled WGS sequence"/>
</dbReference>
<proteinExistence type="predicted"/>
<reference evidence="1 2" key="1">
    <citation type="submission" date="2018-07" db="EMBL/GenBank/DDBJ databases">
        <title>Draft genome sequence of Ancylomarina sp. M1P.</title>
        <authorList>
            <person name="Yadav S."/>
            <person name="Villanueva L."/>
            <person name="Damste J.S.S."/>
        </authorList>
    </citation>
    <scope>NUCLEOTIDE SEQUENCE [LARGE SCALE GENOMIC DNA]</scope>
    <source>
        <strain evidence="1 2">M1P</strain>
    </source>
</reference>
<protein>
    <submittedName>
        <fullName evidence="1">Uncharacterized protein</fullName>
    </submittedName>
</protein>
<keyword evidence="2" id="KW-1185">Reference proteome</keyword>
<organism evidence="1 2">
    <name type="scientific">Ancylomarina euxinus</name>
    <dbReference type="NCBI Taxonomy" id="2283627"/>
    <lineage>
        <taxon>Bacteria</taxon>
        <taxon>Pseudomonadati</taxon>
        <taxon>Bacteroidota</taxon>
        <taxon>Bacteroidia</taxon>
        <taxon>Marinilabiliales</taxon>
        <taxon>Marinifilaceae</taxon>
        <taxon>Ancylomarina</taxon>
    </lineage>
</organism>
<evidence type="ECO:0000313" key="2">
    <source>
        <dbReference type="Proteomes" id="UP000285794"/>
    </source>
</evidence>
<name>A0A425Y3N4_9BACT</name>
<accession>A0A425Y3N4</accession>
<dbReference type="OrthoDB" id="771644at2"/>
<sequence length="130" mass="15717">MKKALKKIIGIGLLLSFIITSNYYSYLYIGLIDGGISNRYKFETFDGKHQFLTMPSKGTDIKTMERRFASFCEKNPQYENTQLYRTFRRNPLKYWRWYEFVSHPRYKYTYKKPSKDSFDHFTIGRSKKKN</sequence>
<evidence type="ECO:0000313" key="1">
    <source>
        <dbReference type="EMBL" id="RRG22905.1"/>
    </source>
</evidence>
<comment type="caution">
    <text evidence="1">The sequence shown here is derived from an EMBL/GenBank/DDBJ whole genome shotgun (WGS) entry which is preliminary data.</text>
</comment>
<dbReference type="EMBL" id="QQWG01000004">
    <property type="protein sequence ID" value="RRG22905.1"/>
    <property type="molecule type" value="Genomic_DNA"/>
</dbReference>
<gene>
    <name evidence="1" type="ORF">DWB61_05555</name>
</gene>
<dbReference type="RefSeq" id="WP_125029905.1">
    <property type="nucleotide sequence ID" value="NZ_JAPXVP010000004.1"/>
</dbReference>